<feature type="domain" description="L,D-TPase catalytic" evidence="8">
    <location>
        <begin position="33"/>
        <end position="157"/>
    </location>
</feature>
<keyword evidence="5 6" id="KW-0961">Cell wall biogenesis/degradation</keyword>
<feature type="chain" id="PRO_5045146743" description="L,D-TPase catalytic domain-containing protein" evidence="7">
    <location>
        <begin position="26"/>
        <end position="298"/>
    </location>
</feature>
<dbReference type="PANTHER" id="PTHR30582">
    <property type="entry name" value="L,D-TRANSPEPTIDASE"/>
    <property type="match status" value="1"/>
</dbReference>
<dbReference type="Pfam" id="PF03734">
    <property type="entry name" value="YkuD"/>
    <property type="match status" value="1"/>
</dbReference>
<dbReference type="PROSITE" id="PS52029">
    <property type="entry name" value="LD_TPASE"/>
    <property type="match status" value="1"/>
</dbReference>
<feature type="signal peptide" evidence="7">
    <location>
        <begin position="1"/>
        <end position="25"/>
    </location>
</feature>
<keyword evidence="4 6" id="KW-0573">Peptidoglycan synthesis</keyword>
<dbReference type="PANTHER" id="PTHR30582:SF4">
    <property type="entry name" value="L,D-TRANSPEPTIDASE YQJB-RELATED"/>
    <property type="match status" value="1"/>
</dbReference>
<dbReference type="Proteomes" id="UP000094580">
    <property type="component" value="Unassembled WGS sequence"/>
</dbReference>
<proteinExistence type="predicted"/>
<dbReference type="Gene3D" id="1.10.101.10">
    <property type="entry name" value="PGBD-like superfamily/PGBD"/>
    <property type="match status" value="1"/>
</dbReference>
<dbReference type="InterPro" id="IPR038063">
    <property type="entry name" value="Transpep_catalytic_dom"/>
</dbReference>
<feature type="active site" description="Nucleophile" evidence="6">
    <location>
        <position position="133"/>
    </location>
</feature>
<evidence type="ECO:0000256" key="3">
    <source>
        <dbReference type="ARBA" id="ARBA00022960"/>
    </source>
</evidence>
<evidence type="ECO:0000256" key="1">
    <source>
        <dbReference type="ARBA" id="ARBA00004752"/>
    </source>
</evidence>
<dbReference type="Pfam" id="PF01471">
    <property type="entry name" value="PG_binding_1"/>
    <property type="match status" value="1"/>
</dbReference>
<dbReference type="InterPro" id="IPR036366">
    <property type="entry name" value="PGBDSf"/>
</dbReference>
<comment type="caution">
    <text evidence="9">The sequence shown here is derived from an EMBL/GenBank/DDBJ whole genome shotgun (WGS) entry which is preliminary data.</text>
</comment>
<keyword evidence="7" id="KW-0732">Signal</keyword>
<evidence type="ECO:0000256" key="4">
    <source>
        <dbReference type="ARBA" id="ARBA00022984"/>
    </source>
</evidence>
<keyword evidence="2" id="KW-0808">Transferase</keyword>
<dbReference type="InterPro" id="IPR002477">
    <property type="entry name" value="Peptidoglycan-bd-like"/>
</dbReference>
<evidence type="ECO:0000259" key="8">
    <source>
        <dbReference type="PROSITE" id="PS52029"/>
    </source>
</evidence>
<evidence type="ECO:0000256" key="7">
    <source>
        <dbReference type="SAM" id="SignalP"/>
    </source>
</evidence>
<comment type="pathway">
    <text evidence="1 6">Cell wall biogenesis; peptidoglycan biosynthesis.</text>
</comment>
<accession>A0ABX2ZP03</accession>
<evidence type="ECO:0000256" key="5">
    <source>
        <dbReference type="ARBA" id="ARBA00023316"/>
    </source>
</evidence>
<dbReference type="EMBL" id="MDKC01000032">
    <property type="protein sequence ID" value="ODG91054.1"/>
    <property type="molecule type" value="Genomic_DNA"/>
</dbReference>
<keyword evidence="10" id="KW-1185">Reference proteome</keyword>
<name>A0ABX2ZP03_9BACI</name>
<organism evidence="9 10">
    <name type="scientific">Gottfriedia luciferensis</name>
    <dbReference type="NCBI Taxonomy" id="178774"/>
    <lineage>
        <taxon>Bacteria</taxon>
        <taxon>Bacillati</taxon>
        <taxon>Bacillota</taxon>
        <taxon>Bacilli</taxon>
        <taxon>Bacillales</taxon>
        <taxon>Bacillaceae</taxon>
        <taxon>Gottfriedia</taxon>
    </lineage>
</organism>
<reference evidence="9 10" key="1">
    <citation type="submission" date="2016-07" db="EMBL/GenBank/DDBJ databases">
        <authorList>
            <person name="Townsley L."/>
            <person name="Shank E.A."/>
        </authorList>
    </citation>
    <scope>NUCLEOTIDE SEQUENCE [LARGE SCALE GENOMIC DNA]</scope>
    <source>
        <strain evidence="9 10">CH01</strain>
    </source>
</reference>
<gene>
    <name evidence="9" type="ORF">BED47_08475</name>
</gene>
<evidence type="ECO:0000256" key="2">
    <source>
        <dbReference type="ARBA" id="ARBA00022679"/>
    </source>
</evidence>
<dbReference type="SUPFAM" id="SSF47090">
    <property type="entry name" value="PGBD-like"/>
    <property type="match status" value="1"/>
</dbReference>
<protein>
    <recommendedName>
        <fullName evidence="8">L,D-TPase catalytic domain-containing protein</fullName>
    </recommendedName>
</protein>
<evidence type="ECO:0000313" key="10">
    <source>
        <dbReference type="Proteomes" id="UP000094580"/>
    </source>
</evidence>
<evidence type="ECO:0000313" key="9">
    <source>
        <dbReference type="EMBL" id="ODG91054.1"/>
    </source>
</evidence>
<feature type="active site" description="Proton donor/acceptor" evidence="6">
    <location>
        <position position="117"/>
    </location>
</feature>
<sequence length="298" mass="33123">MLKRCFIFFLVLLLFLSTSFVQSFAAETKPVSQFIIINKSINRLAFYENGKLVKVFKVATGKSQDLTPEGKFKIVVKIVNRPYYKENIPGGDPRNPLGNRWLGLNARGTWGTTYAIHGNNNPSSIGTYASHGCVRMYDEEVEWLYDRVQKGATVLITSSNQSFQDIAVANHLFDDDSGTVVVTKPTDIPTSLQLGSVGSEVEWLQDSLTKLGYSTNGVDGYFAKGTDQAVRAFQLDNGLTSDGVVGAGTKKLLLDKLQEKNRELVSAYFYTLTLKKNVKTNGEDRFDSQLNGVQKLKY</sequence>
<dbReference type="SUPFAM" id="SSF141523">
    <property type="entry name" value="L,D-transpeptidase catalytic domain-like"/>
    <property type="match status" value="1"/>
</dbReference>
<dbReference type="InterPro" id="IPR036365">
    <property type="entry name" value="PGBD-like_sf"/>
</dbReference>
<dbReference type="InterPro" id="IPR050979">
    <property type="entry name" value="LD-transpeptidase"/>
</dbReference>
<dbReference type="Gene3D" id="2.40.440.10">
    <property type="entry name" value="L,D-transpeptidase catalytic domain-like"/>
    <property type="match status" value="1"/>
</dbReference>
<dbReference type="InterPro" id="IPR005490">
    <property type="entry name" value="LD_TPept_cat_dom"/>
</dbReference>
<keyword evidence="3 6" id="KW-0133">Cell shape</keyword>
<dbReference type="CDD" id="cd16913">
    <property type="entry name" value="YkuD_like"/>
    <property type="match status" value="1"/>
</dbReference>
<dbReference type="RefSeq" id="WP_069034424.1">
    <property type="nucleotide sequence ID" value="NZ_MDKC01000032.1"/>
</dbReference>
<evidence type="ECO:0000256" key="6">
    <source>
        <dbReference type="PROSITE-ProRule" id="PRU01373"/>
    </source>
</evidence>